<dbReference type="EnsemblMetazoa" id="Aqu2.1.14979_001">
    <property type="protein sequence ID" value="Aqu2.1.14979_001"/>
    <property type="gene ID" value="Aqu2.1.14979"/>
</dbReference>
<feature type="domain" description="TH1" evidence="1">
    <location>
        <begin position="1"/>
        <end position="95"/>
    </location>
</feature>
<dbReference type="PANTHER" id="PTHR34969:SF1">
    <property type="entry name" value="TH1 DOMAIN-CONTAINING PROTEIN"/>
    <property type="match status" value="1"/>
</dbReference>
<dbReference type="Pfam" id="PF06017">
    <property type="entry name" value="Myosin_TH1"/>
    <property type="match status" value="1"/>
</dbReference>
<dbReference type="InterPro" id="IPR010926">
    <property type="entry name" value="Myosin_TH1"/>
</dbReference>
<organism evidence="2">
    <name type="scientific">Amphimedon queenslandica</name>
    <name type="common">Sponge</name>
    <dbReference type="NCBI Taxonomy" id="400682"/>
    <lineage>
        <taxon>Eukaryota</taxon>
        <taxon>Metazoa</taxon>
        <taxon>Porifera</taxon>
        <taxon>Demospongiae</taxon>
        <taxon>Heteroscleromorpha</taxon>
        <taxon>Haplosclerida</taxon>
        <taxon>Niphatidae</taxon>
        <taxon>Amphimedon</taxon>
    </lineage>
</organism>
<dbReference type="OrthoDB" id="6108017at2759"/>
<name>A0A1X7TJH8_AMPQE</name>
<dbReference type="InParanoid" id="A0A1X7TJH8"/>
<evidence type="ECO:0000259" key="1">
    <source>
        <dbReference type="PROSITE" id="PS51757"/>
    </source>
</evidence>
<dbReference type="GO" id="GO:0016459">
    <property type="term" value="C:myosin complex"/>
    <property type="evidence" value="ECO:0007669"/>
    <property type="project" value="InterPro"/>
</dbReference>
<accession>A0A1X7TJH8</accession>
<dbReference type="PANTHER" id="PTHR34969">
    <property type="entry name" value="OS01G0621700 PROTEIN"/>
    <property type="match status" value="1"/>
</dbReference>
<dbReference type="GO" id="GO:0003774">
    <property type="term" value="F:cytoskeletal motor activity"/>
    <property type="evidence" value="ECO:0007669"/>
    <property type="project" value="InterPro"/>
</dbReference>
<evidence type="ECO:0000313" key="2">
    <source>
        <dbReference type="EnsemblMetazoa" id="Aqu2.1.14979_001"/>
    </source>
</evidence>
<dbReference type="PROSITE" id="PS51757">
    <property type="entry name" value="TH1"/>
    <property type="match status" value="1"/>
</dbReference>
<reference evidence="2" key="1">
    <citation type="submission" date="2017-05" db="UniProtKB">
        <authorList>
            <consortium name="EnsemblMetazoa"/>
        </authorList>
    </citation>
    <scope>IDENTIFICATION</scope>
</reference>
<protein>
    <recommendedName>
        <fullName evidence="1">TH1 domain-containing protein</fullName>
    </recommendedName>
</protein>
<dbReference type="AlphaFoldDB" id="A0A1X7TJH8"/>
<proteinExistence type="predicted"/>
<sequence length="95" mass="11001">GSLYLLEVNSIKVQHRVSLADVSHISASLLPDNFFIIHVPADQDRLFISTRKTEIVTSLRIAYFDMTKQELNISLQNRWCIYKIAVFVGFVLRFE</sequence>